<accession>A0AAN9LPZ3</accession>
<evidence type="ECO:0000256" key="1">
    <source>
        <dbReference type="SAM" id="MobiDB-lite"/>
    </source>
</evidence>
<evidence type="ECO:0000313" key="2">
    <source>
        <dbReference type="EMBL" id="KAK7338229.1"/>
    </source>
</evidence>
<protein>
    <submittedName>
        <fullName evidence="2">Uncharacterized protein</fullName>
    </submittedName>
</protein>
<name>A0AAN9LPZ3_CANGL</name>
<sequence length="244" mass="26772">MKYNVEGRASDSSVASKQDFEAQSNKEASSERNPLESKSDSENINPFMKQASKWLASIPAVPAFASEFPTKEIARGLHPATQSSSSAHSLLRVAHEFSGATNEVVLYWENTDAQSSNSKSNTIMTIKEVVQLTRLSLPFQLGPTFKWATLITLIGQPLEPRSVGLHYSSSLLQSCCVNWAKETLKLFIRSGLGLSETSKKLPKSKLLRPLCSSFHWLLCSSSKTKSQRVFRPKGAGPLNVPGTL</sequence>
<feature type="region of interest" description="Disordered" evidence="1">
    <location>
        <begin position="1"/>
        <end position="43"/>
    </location>
</feature>
<proteinExistence type="predicted"/>
<organism evidence="2 3">
    <name type="scientific">Canavalia gladiata</name>
    <name type="common">Sword bean</name>
    <name type="synonym">Dolichos gladiatus</name>
    <dbReference type="NCBI Taxonomy" id="3824"/>
    <lineage>
        <taxon>Eukaryota</taxon>
        <taxon>Viridiplantae</taxon>
        <taxon>Streptophyta</taxon>
        <taxon>Embryophyta</taxon>
        <taxon>Tracheophyta</taxon>
        <taxon>Spermatophyta</taxon>
        <taxon>Magnoliopsida</taxon>
        <taxon>eudicotyledons</taxon>
        <taxon>Gunneridae</taxon>
        <taxon>Pentapetalae</taxon>
        <taxon>rosids</taxon>
        <taxon>fabids</taxon>
        <taxon>Fabales</taxon>
        <taxon>Fabaceae</taxon>
        <taxon>Papilionoideae</taxon>
        <taxon>50 kb inversion clade</taxon>
        <taxon>NPAAA clade</taxon>
        <taxon>indigoferoid/millettioid clade</taxon>
        <taxon>Phaseoleae</taxon>
        <taxon>Canavalia</taxon>
    </lineage>
</organism>
<dbReference type="AlphaFoldDB" id="A0AAN9LPZ3"/>
<keyword evidence="3" id="KW-1185">Reference proteome</keyword>
<gene>
    <name evidence="2" type="ORF">VNO77_18831</name>
</gene>
<dbReference type="Proteomes" id="UP001367508">
    <property type="component" value="Unassembled WGS sequence"/>
</dbReference>
<evidence type="ECO:0000313" key="3">
    <source>
        <dbReference type="Proteomes" id="UP001367508"/>
    </source>
</evidence>
<dbReference type="EMBL" id="JAYMYQ010000004">
    <property type="protein sequence ID" value="KAK7338229.1"/>
    <property type="molecule type" value="Genomic_DNA"/>
</dbReference>
<comment type="caution">
    <text evidence="2">The sequence shown here is derived from an EMBL/GenBank/DDBJ whole genome shotgun (WGS) entry which is preliminary data.</text>
</comment>
<reference evidence="2 3" key="1">
    <citation type="submission" date="2024-01" db="EMBL/GenBank/DDBJ databases">
        <title>The genomes of 5 underutilized Papilionoideae crops provide insights into root nodulation and disease resistanc.</title>
        <authorList>
            <person name="Jiang F."/>
        </authorList>
    </citation>
    <scope>NUCLEOTIDE SEQUENCE [LARGE SCALE GENOMIC DNA]</scope>
    <source>
        <strain evidence="2">LVBAO_FW01</strain>
        <tissue evidence="2">Leaves</tissue>
    </source>
</reference>
<feature type="compositionally biased region" description="Polar residues" evidence="1">
    <location>
        <begin position="10"/>
        <end position="27"/>
    </location>
</feature>
<feature type="compositionally biased region" description="Basic and acidic residues" evidence="1">
    <location>
        <begin position="28"/>
        <end position="41"/>
    </location>
</feature>